<evidence type="ECO:0000313" key="2">
    <source>
        <dbReference type="Proteomes" id="UP000008037"/>
    </source>
</evidence>
<dbReference type="EMBL" id="CP002408">
    <property type="protein sequence ID" value="AFU60423.1"/>
    <property type="molecule type" value="Genomic_DNA"/>
</dbReference>
<accession>K0ILH5</accession>
<protein>
    <submittedName>
        <fullName evidence="1">Uncharacterized protein</fullName>
    </submittedName>
</protein>
<dbReference type="HOGENOM" id="CLU_1237954_0_0_2"/>
<dbReference type="AlphaFoldDB" id="K0ILH5"/>
<dbReference type="STRING" id="1237085.Ngar_c35100"/>
<proteinExistence type="predicted"/>
<organism evidence="1 2">
    <name type="scientific">Nitrososphaera gargensis (strain Ga9.2)</name>
    <dbReference type="NCBI Taxonomy" id="1237085"/>
    <lineage>
        <taxon>Archaea</taxon>
        <taxon>Nitrososphaerota</taxon>
        <taxon>Nitrososphaeria</taxon>
        <taxon>Nitrososphaerales</taxon>
        <taxon>Nitrososphaeraceae</taxon>
        <taxon>Nitrososphaera</taxon>
    </lineage>
</organism>
<name>K0ILH5_NITGG</name>
<reference evidence="1 2" key="1">
    <citation type="journal article" date="2012" name="Environ. Microbiol.">
        <title>The genome of the ammonia-oxidizing Candidatus Nitrososphaera gargensis: insights into metabolic versatility and environmental adaptations.</title>
        <authorList>
            <person name="Spang A."/>
            <person name="Poehlein A."/>
            <person name="Offre P."/>
            <person name="Zumbragel S."/>
            <person name="Haider S."/>
            <person name="Rychlik N."/>
            <person name="Nowka B."/>
            <person name="Schmeisser C."/>
            <person name="Lebedeva E.V."/>
            <person name="Rattei T."/>
            <person name="Bohm C."/>
            <person name="Schmid M."/>
            <person name="Galushko A."/>
            <person name="Hatzenpichler R."/>
            <person name="Weinmaier T."/>
            <person name="Daniel R."/>
            <person name="Schleper C."/>
            <person name="Spieck E."/>
            <person name="Streit W."/>
            <person name="Wagner M."/>
        </authorList>
    </citation>
    <scope>NUCLEOTIDE SEQUENCE [LARGE SCALE GENOMIC DNA]</scope>
    <source>
        <strain evidence="2">Ga9.2</strain>
    </source>
</reference>
<dbReference type="KEGG" id="nga:Ngar_c35100"/>
<sequence length="228" mass="25689">MDVHITQFNVQLYFKQPILGMDRLNAAFSESEGFSASQMRPGDHPMQDTMSFFRQGFRIAPVQSNVLPFRILQVMSYPNALQNPDQDTMSCLHYVAAALRQHLGADIENDIYAVRVVFHSIVTGKDNNIHRILTKLDSIEGIPSLAGKYVGHKNPMDAIQLTSKTGNELSQKFWNDMRISQFDTHSYVVTIFNETDSLAAALDFIRGVRQFVATLMREMEEAAAVKGT</sequence>
<dbReference type="InParanoid" id="K0ILH5"/>
<gene>
    <name evidence="1" type="ordered locus">Ngar_c35100</name>
</gene>
<evidence type="ECO:0000313" key="1">
    <source>
        <dbReference type="EMBL" id="AFU60423.1"/>
    </source>
</evidence>
<dbReference type="BioCyc" id="CNIT1237085:G1324-3511-MONOMER"/>
<dbReference type="Proteomes" id="UP000008037">
    <property type="component" value="Chromosome"/>
</dbReference>
<keyword evidence="2" id="KW-1185">Reference proteome</keyword>